<feature type="transmembrane region" description="Helical" evidence="1">
    <location>
        <begin position="72"/>
        <end position="94"/>
    </location>
</feature>
<accession>A0A318A2T5</accession>
<evidence type="ECO:0000256" key="1">
    <source>
        <dbReference type="SAM" id="Phobius"/>
    </source>
</evidence>
<keyword evidence="3" id="KW-1185">Reference proteome</keyword>
<reference evidence="2 3" key="1">
    <citation type="submission" date="2018-05" db="EMBL/GenBank/DDBJ databases">
        <title>Genetic diversity of glacier-inhabiting Cryobacterium bacteria in China and description of Cryobacterium mengkeensis sp. nov. and Arthrobacter glacialis sp. nov.</title>
        <authorList>
            <person name="Liu Q."/>
            <person name="Xin Y.-H."/>
        </authorList>
    </citation>
    <scope>NUCLEOTIDE SEQUENCE [LARGE SCALE GENOMIC DNA]</scope>
    <source>
        <strain evidence="2 3">SK-1</strain>
    </source>
</reference>
<keyword evidence="1" id="KW-0472">Membrane</keyword>
<evidence type="ECO:0000313" key="3">
    <source>
        <dbReference type="Proteomes" id="UP000246722"/>
    </source>
</evidence>
<protein>
    <submittedName>
        <fullName evidence="2">Uncharacterized protein</fullName>
    </submittedName>
</protein>
<gene>
    <name evidence="2" type="ORF">CTB96_01795</name>
</gene>
<feature type="transmembrane region" description="Helical" evidence="1">
    <location>
        <begin position="43"/>
        <end position="65"/>
    </location>
</feature>
<keyword evidence="1" id="KW-0812">Transmembrane</keyword>
<dbReference type="EMBL" id="QHLY01000005">
    <property type="protein sequence ID" value="PXA71687.1"/>
    <property type="molecule type" value="Genomic_DNA"/>
</dbReference>
<name>A0A318A2T5_9MICO</name>
<dbReference type="AlphaFoldDB" id="A0A318A2T5"/>
<sequence length="120" mass="12289">MWFALGAGTLLCLLLVAGVYAPLLGLIGSSAGAAWFVPVPIGAITLVTLLGFAVSLALLALITLVRSVPLAWTLALSAVIVGLLTSIFPAFAVAQAGVERGGQLIPWILEWINTAIAVLP</sequence>
<dbReference type="Proteomes" id="UP000246722">
    <property type="component" value="Unassembled WGS sequence"/>
</dbReference>
<comment type="caution">
    <text evidence="2">The sequence shown here is derived from an EMBL/GenBank/DDBJ whole genome shotgun (WGS) entry which is preliminary data.</text>
</comment>
<organism evidence="2 3">
    <name type="scientific">Cryobacterium arcticum</name>
    <dbReference type="NCBI Taxonomy" id="670052"/>
    <lineage>
        <taxon>Bacteria</taxon>
        <taxon>Bacillati</taxon>
        <taxon>Actinomycetota</taxon>
        <taxon>Actinomycetes</taxon>
        <taxon>Micrococcales</taxon>
        <taxon>Microbacteriaceae</taxon>
        <taxon>Cryobacterium</taxon>
    </lineage>
</organism>
<evidence type="ECO:0000313" key="2">
    <source>
        <dbReference type="EMBL" id="PXA71687.1"/>
    </source>
</evidence>
<keyword evidence="1" id="KW-1133">Transmembrane helix</keyword>
<proteinExistence type="predicted"/>